<dbReference type="PANTHER" id="PTHR10746">
    <property type="entry name" value="50S RIBOSOMAL PROTEIN L4"/>
    <property type="match status" value="1"/>
</dbReference>
<dbReference type="KEGG" id="zin:ZICARI_218"/>
<evidence type="ECO:0000313" key="7">
    <source>
        <dbReference type="Proteomes" id="UP000001303"/>
    </source>
</evidence>
<dbReference type="GO" id="GO:0019843">
    <property type="term" value="F:rRNA binding"/>
    <property type="evidence" value="ECO:0007669"/>
    <property type="project" value="UniProtKB-UniRule"/>
</dbReference>
<protein>
    <recommendedName>
        <fullName evidence="4 5">Large ribosomal subunit protein uL4</fullName>
    </recommendedName>
</protein>
<dbReference type="AlphaFoldDB" id="E0TJ45"/>
<evidence type="ECO:0000256" key="3">
    <source>
        <dbReference type="ARBA" id="ARBA00023274"/>
    </source>
</evidence>
<gene>
    <name evidence="5 6" type="primary">rplD</name>
    <name evidence="6" type="ordered locus">ZICARI_218</name>
</gene>
<dbReference type="GO" id="GO:0003735">
    <property type="term" value="F:structural constituent of ribosome"/>
    <property type="evidence" value="ECO:0007669"/>
    <property type="project" value="InterPro"/>
</dbReference>
<evidence type="ECO:0000313" key="6">
    <source>
        <dbReference type="EMBL" id="ADM89822.1"/>
    </source>
</evidence>
<keyword evidence="3 5" id="KW-0687">Ribonucleoprotein</keyword>
<dbReference type="Proteomes" id="UP000001303">
    <property type="component" value="Chromosome"/>
</dbReference>
<dbReference type="EMBL" id="CP002161">
    <property type="protein sequence ID" value="ADM89822.1"/>
    <property type="molecule type" value="Genomic_DNA"/>
</dbReference>
<dbReference type="InterPro" id="IPR002136">
    <property type="entry name" value="Ribosomal_uL4"/>
</dbReference>
<dbReference type="InterPro" id="IPR023574">
    <property type="entry name" value="Ribosomal_uL4_dom_sf"/>
</dbReference>
<reference key="2">
    <citation type="submission" date="2010-08" db="EMBL/GenBank/DDBJ databases">
        <title>Functional convergence in reduced genomes of bacterial symbionts spanning 200 million years of evolution.</title>
        <authorList>
            <person name="McCutcheon J.P."/>
            <person name="Moran N.A."/>
        </authorList>
    </citation>
    <scope>NUCLEOTIDE SEQUENCE</scope>
    <source>
        <strain>CARI</strain>
    </source>
</reference>
<comment type="similarity">
    <text evidence="1 5">Belongs to the universal ribosomal protein uL4 family.</text>
</comment>
<dbReference type="GO" id="GO:1990904">
    <property type="term" value="C:ribonucleoprotein complex"/>
    <property type="evidence" value="ECO:0007669"/>
    <property type="project" value="UniProtKB-KW"/>
</dbReference>
<dbReference type="STRING" id="871271.ZICARI_218"/>
<keyword evidence="2 5" id="KW-0689">Ribosomal protein</keyword>
<comment type="function">
    <text evidence="5">Forms part of the polypeptide exit tunnel.</text>
</comment>
<dbReference type="HOGENOM" id="CLU_041575_5_2_4"/>
<dbReference type="PANTHER" id="PTHR10746:SF6">
    <property type="entry name" value="LARGE RIBOSOMAL SUBUNIT PROTEIN UL4M"/>
    <property type="match status" value="1"/>
</dbReference>
<name>E0TJ45_ZINIC</name>
<comment type="function">
    <text evidence="5">One of the primary rRNA binding proteins, this protein initially binds near the 5'-end of the 23S rRNA. It is important during the early stages of 50S assembly. It makes multiple contacts with different domains of the 23S rRNA in the assembled 50S subunit and ribosome.</text>
</comment>
<keyword evidence="5" id="KW-0694">RNA-binding</keyword>
<evidence type="ECO:0000256" key="2">
    <source>
        <dbReference type="ARBA" id="ARBA00022980"/>
    </source>
</evidence>
<evidence type="ECO:0000256" key="5">
    <source>
        <dbReference type="HAMAP-Rule" id="MF_01328"/>
    </source>
</evidence>
<reference evidence="6 7" key="1">
    <citation type="journal article" date="2010" name="Genome Biol. Evol.">
        <title>Functional convergence in reduced genomes of bacterial symbionts spanning 200 My of evolution.</title>
        <authorList>
            <person name="McCutcheon J.P."/>
            <person name="Moran N.A."/>
        </authorList>
    </citation>
    <scope>NUCLEOTIDE SEQUENCE [LARGE SCALE GENOMIC DNA]</scope>
    <source>
        <strain evidence="6 7">CARI</strain>
    </source>
</reference>
<dbReference type="InterPro" id="IPR013005">
    <property type="entry name" value="Ribosomal_uL4-like"/>
</dbReference>
<dbReference type="GO" id="GO:0006412">
    <property type="term" value="P:translation"/>
    <property type="evidence" value="ECO:0007669"/>
    <property type="project" value="UniProtKB-UniRule"/>
</dbReference>
<dbReference type="SUPFAM" id="SSF52166">
    <property type="entry name" value="Ribosomal protein L4"/>
    <property type="match status" value="1"/>
</dbReference>
<evidence type="ECO:0000256" key="4">
    <source>
        <dbReference type="ARBA" id="ARBA00035244"/>
    </source>
</evidence>
<sequence>MKLKILNIKKKKKYNIKVLNNIFNYPYNLSLIHQVIISYLSNNRKIISKQKNRSEVKHNKKKLWKQKGTGRARVGNISSPLWRGGGKIFPNTSNENYRKKINKKMYKISISSILSQLNRENRLLILNNFLIDNFKTKNILKKINKITYKKSSLFILDKLNFNILYSFKNLYNIFFIYINKINPISLINFQKIILMENTLYKIQKWLNI</sequence>
<keyword evidence="7" id="KW-1185">Reference proteome</keyword>
<evidence type="ECO:0000256" key="1">
    <source>
        <dbReference type="ARBA" id="ARBA00010528"/>
    </source>
</evidence>
<dbReference type="GO" id="GO:0005840">
    <property type="term" value="C:ribosome"/>
    <property type="evidence" value="ECO:0007669"/>
    <property type="project" value="UniProtKB-KW"/>
</dbReference>
<comment type="subunit">
    <text evidence="5">Part of the 50S ribosomal subunit.</text>
</comment>
<dbReference type="HAMAP" id="MF_01328_B">
    <property type="entry name" value="Ribosomal_uL4_B"/>
    <property type="match status" value="1"/>
</dbReference>
<dbReference type="NCBIfam" id="TIGR03953">
    <property type="entry name" value="rplD_bact"/>
    <property type="match status" value="1"/>
</dbReference>
<proteinExistence type="inferred from homology"/>
<accession>E0TJ45</accession>
<organism evidence="6 7">
    <name type="scientific">Zinderia insecticola (strain CARI)</name>
    <dbReference type="NCBI Taxonomy" id="871271"/>
    <lineage>
        <taxon>Bacteria</taxon>
        <taxon>Pseudomonadati</taxon>
        <taxon>Pseudomonadota</taxon>
        <taxon>Betaproteobacteria</taxon>
        <taxon>Burkholderiales</taxon>
        <taxon>Oxalobacteraceae</taxon>
        <taxon>Candidatus Zinderia</taxon>
    </lineage>
</organism>
<dbReference type="Pfam" id="PF00573">
    <property type="entry name" value="Ribosomal_L4"/>
    <property type="match status" value="1"/>
</dbReference>
<keyword evidence="5" id="KW-0699">rRNA-binding</keyword>
<dbReference type="Gene3D" id="3.40.1370.10">
    <property type="match status" value="1"/>
</dbReference>